<keyword evidence="1" id="KW-1133">Transmembrane helix</keyword>
<name>A0A8S5V251_9CAUD</name>
<dbReference type="EMBL" id="BK016182">
    <property type="protein sequence ID" value="DAG00695.1"/>
    <property type="molecule type" value="Genomic_DNA"/>
</dbReference>
<proteinExistence type="predicted"/>
<keyword evidence="1" id="KW-0812">Transmembrane</keyword>
<accession>A0A8S5V251</accession>
<feature type="transmembrane region" description="Helical" evidence="1">
    <location>
        <begin position="20"/>
        <end position="40"/>
    </location>
</feature>
<reference evidence="2" key="1">
    <citation type="journal article" date="2021" name="Proc. Natl. Acad. Sci. U.S.A.">
        <title>A Catalog of Tens of Thousands of Viruses from Human Metagenomes Reveals Hidden Associations with Chronic Diseases.</title>
        <authorList>
            <person name="Tisza M.J."/>
            <person name="Buck C.B."/>
        </authorList>
    </citation>
    <scope>NUCLEOTIDE SEQUENCE</scope>
    <source>
        <strain evidence="2">CtJ2i1</strain>
    </source>
</reference>
<organism evidence="2">
    <name type="scientific">Myoviridae sp. ctJ2i1</name>
    <dbReference type="NCBI Taxonomy" id="2825079"/>
    <lineage>
        <taxon>Viruses</taxon>
        <taxon>Duplodnaviria</taxon>
        <taxon>Heunggongvirae</taxon>
        <taxon>Uroviricota</taxon>
        <taxon>Caudoviricetes</taxon>
    </lineage>
</organism>
<evidence type="ECO:0000313" key="2">
    <source>
        <dbReference type="EMBL" id="DAG00695.1"/>
    </source>
</evidence>
<evidence type="ECO:0000256" key="1">
    <source>
        <dbReference type="SAM" id="Phobius"/>
    </source>
</evidence>
<protein>
    <submittedName>
        <fullName evidence="2">Inovirus G7P protein</fullName>
    </submittedName>
</protein>
<keyword evidence="1" id="KW-0472">Membrane</keyword>
<sequence length="48" mass="5792">MLQKQFINWLNGFYAEYPVTFRVFWFLVGWTVGSAVKMAVLQHRLNKR</sequence>